<feature type="transmembrane region" description="Helical" evidence="6">
    <location>
        <begin position="94"/>
        <end position="116"/>
    </location>
</feature>
<feature type="transmembrane region" description="Helical" evidence="6">
    <location>
        <begin position="167"/>
        <end position="183"/>
    </location>
</feature>
<protein>
    <submittedName>
        <fullName evidence="7">Polysaccharide biosynthesis protein</fullName>
    </submittedName>
</protein>
<dbReference type="EMBL" id="CP001715">
    <property type="protein sequence ID" value="ACV33443.1"/>
    <property type="molecule type" value="Genomic_DNA"/>
</dbReference>
<feature type="transmembrane region" description="Helical" evidence="6">
    <location>
        <begin position="383"/>
        <end position="400"/>
    </location>
</feature>
<dbReference type="PANTHER" id="PTHR30250">
    <property type="entry name" value="PST FAMILY PREDICTED COLANIC ACID TRANSPORTER"/>
    <property type="match status" value="1"/>
</dbReference>
<feature type="transmembrane region" description="Helical" evidence="6">
    <location>
        <begin position="406"/>
        <end position="428"/>
    </location>
</feature>
<dbReference type="Pfam" id="PF13440">
    <property type="entry name" value="Polysacc_synt_3"/>
    <property type="match status" value="1"/>
</dbReference>
<reference evidence="7" key="1">
    <citation type="submission" date="2009-08" db="EMBL/GenBank/DDBJ databases">
        <authorList>
            <consortium name="US DOE Joint Genome Institute"/>
            <person name="Lucas S."/>
            <person name="Copeland A."/>
            <person name="Lapidus A."/>
            <person name="Glavina del Rio T."/>
            <person name="Dalin E."/>
            <person name="Tice H."/>
            <person name="Bruce D."/>
            <person name="Barry K."/>
            <person name="Pitluck S."/>
            <person name="Lowry S."/>
            <person name="Larimer F."/>
            <person name="Land M."/>
            <person name="Hauser L."/>
            <person name="Kyrpides N."/>
            <person name="Ivanova N."/>
            <person name="McMahon K.D."/>
            <person name="Hugenholtz P."/>
        </authorList>
    </citation>
    <scope>NUCLEOTIDE SEQUENCE</scope>
    <source>
        <strain evidence="7">UW-1</strain>
    </source>
</reference>
<dbReference type="HOGENOM" id="CLU_641997_0_0_4"/>
<gene>
    <name evidence="7" type="ordered locus">CAP2UW1_0070</name>
</gene>
<feature type="transmembrane region" description="Helical" evidence="6">
    <location>
        <begin position="21"/>
        <end position="43"/>
    </location>
</feature>
<feature type="transmembrane region" description="Helical" evidence="6">
    <location>
        <begin position="189"/>
        <end position="210"/>
    </location>
</feature>
<dbReference type="InterPro" id="IPR050833">
    <property type="entry name" value="Poly_Biosynth_Transport"/>
</dbReference>
<accession>C7RIV7</accession>
<evidence type="ECO:0000256" key="3">
    <source>
        <dbReference type="ARBA" id="ARBA00022692"/>
    </source>
</evidence>
<dbReference type="STRING" id="522306.CAP2UW1_0070"/>
<keyword evidence="4 6" id="KW-1133">Transmembrane helix</keyword>
<evidence type="ECO:0000256" key="1">
    <source>
        <dbReference type="ARBA" id="ARBA00004651"/>
    </source>
</evidence>
<evidence type="ECO:0000313" key="7">
    <source>
        <dbReference type="EMBL" id="ACV33443.1"/>
    </source>
</evidence>
<reference evidence="7" key="2">
    <citation type="submission" date="2009-09" db="EMBL/GenBank/DDBJ databases">
        <title>Complete sequence of chromosome of Candidatus Accumulibacter phosphatis clade IIA str. UW-1.</title>
        <authorList>
            <consortium name="US DOE Joint Genome Institute"/>
            <person name="Martin H.G."/>
            <person name="Ivanova N."/>
            <person name="Kunin V."/>
            <person name="Warnecke F."/>
            <person name="Barry K."/>
            <person name="He S."/>
            <person name="Salamov A."/>
            <person name="Szeto E."/>
            <person name="Dalin E."/>
            <person name="Pangilinan J.L."/>
            <person name="Lapidus A."/>
            <person name="Lowry S."/>
            <person name="Kyrpides N.C."/>
            <person name="McMahon K.D."/>
            <person name="Hugenholtz P."/>
        </authorList>
    </citation>
    <scope>NUCLEOTIDE SEQUENCE [LARGE SCALE GENOMIC DNA]</scope>
    <source>
        <strain evidence="7">UW-1</strain>
    </source>
</reference>
<dbReference type="GO" id="GO:0005886">
    <property type="term" value="C:plasma membrane"/>
    <property type="evidence" value="ECO:0007669"/>
    <property type="project" value="UniProtKB-SubCell"/>
</dbReference>
<evidence type="ECO:0000256" key="2">
    <source>
        <dbReference type="ARBA" id="ARBA00022475"/>
    </source>
</evidence>
<dbReference type="eggNOG" id="COG2244">
    <property type="taxonomic scope" value="Bacteria"/>
</dbReference>
<dbReference type="OrthoDB" id="8894012at2"/>
<evidence type="ECO:0000256" key="5">
    <source>
        <dbReference type="ARBA" id="ARBA00023136"/>
    </source>
</evidence>
<feature type="transmembrane region" description="Helical" evidence="6">
    <location>
        <begin position="136"/>
        <end position="155"/>
    </location>
</feature>
<name>C7RIV7_ACCRE</name>
<proteinExistence type="predicted"/>
<organism evidence="7">
    <name type="scientific">Accumulibacter regalis</name>
    <dbReference type="NCBI Taxonomy" id="522306"/>
    <lineage>
        <taxon>Bacteria</taxon>
        <taxon>Pseudomonadati</taxon>
        <taxon>Pseudomonadota</taxon>
        <taxon>Betaproteobacteria</taxon>
        <taxon>Candidatus Accumulibacter</taxon>
    </lineage>
</organism>
<evidence type="ECO:0000256" key="4">
    <source>
        <dbReference type="ARBA" id="ARBA00022989"/>
    </source>
</evidence>
<keyword evidence="5 6" id="KW-0472">Membrane</keyword>
<comment type="subcellular location">
    <subcellularLocation>
        <location evidence="1">Cell membrane</location>
        <topology evidence="1">Multi-pass membrane protein</topology>
    </subcellularLocation>
</comment>
<dbReference type="AlphaFoldDB" id="C7RIV7"/>
<feature type="transmembrane region" description="Helical" evidence="6">
    <location>
        <begin position="312"/>
        <end position="331"/>
    </location>
</feature>
<sequence precursor="true">MIRPLIAQALHSLRHQKLSQDIAFSLGSFAVLAISGIVINIVITVFRDAAALGVFNIAYAVYIVASQVAVWGLHYSVLRHAAYHASDQEARGHMLLTAAVCSIAMGLGAGAVVFQAEPLFAVAFNSETTGAAIRNTALGLTVFPLNKVLIAYLNGLREMRAYAVLQALRYLMIMALVALVAASSLPIEVSTFCFFVAELLTLVTACLYIASRRLVGTLGFRRSWVVRHYQFGTKALAAGLFTEVNSRVDVLMIGIFLSDRATGIYSFAAMLVDGVYHVLAMVRINFNPILVAAIRDRDWRTVLNLRRQARRIVLPVTIVLALGLIATYYVFTAWVMPSEKGLLEGLPSLAILLGGLTLICFLVPFDNLLMVSGHPGYQTLQQLVLVVTNITVAVLLLPLLGIEGAALGTAVSYVAGVLTMAIFANRLLGWNLFTNTIRSAE</sequence>
<feature type="transmembrane region" description="Helical" evidence="6">
    <location>
        <begin position="351"/>
        <end position="371"/>
    </location>
</feature>
<evidence type="ECO:0000256" key="6">
    <source>
        <dbReference type="SAM" id="Phobius"/>
    </source>
</evidence>
<keyword evidence="2" id="KW-1003">Cell membrane</keyword>
<dbReference type="KEGG" id="app:CAP2UW1_0070"/>
<dbReference type="PANTHER" id="PTHR30250:SF11">
    <property type="entry name" value="O-ANTIGEN TRANSPORTER-RELATED"/>
    <property type="match status" value="1"/>
</dbReference>
<keyword evidence="3 6" id="KW-0812">Transmembrane</keyword>
<feature type="transmembrane region" description="Helical" evidence="6">
    <location>
        <begin position="49"/>
        <end position="73"/>
    </location>
</feature>